<accession>A0A9J5Y8U6</accession>
<evidence type="ECO:0000313" key="1">
    <source>
        <dbReference type="EMBL" id="KAG5595976.1"/>
    </source>
</evidence>
<dbReference type="EMBL" id="JACXVP010000007">
    <property type="protein sequence ID" value="KAG5595976.1"/>
    <property type="molecule type" value="Genomic_DNA"/>
</dbReference>
<evidence type="ECO:0000313" key="2">
    <source>
        <dbReference type="Proteomes" id="UP000824120"/>
    </source>
</evidence>
<organism evidence="1 2">
    <name type="scientific">Solanum commersonii</name>
    <name type="common">Commerson's wild potato</name>
    <name type="synonym">Commerson's nightshade</name>
    <dbReference type="NCBI Taxonomy" id="4109"/>
    <lineage>
        <taxon>Eukaryota</taxon>
        <taxon>Viridiplantae</taxon>
        <taxon>Streptophyta</taxon>
        <taxon>Embryophyta</taxon>
        <taxon>Tracheophyta</taxon>
        <taxon>Spermatophyta</taxon>
        <taxon>Magnoliopsida</taxon>
        <taxon>eudicotyledons</taxon>
        <taxon>Gunneridae</taxon>
        <taxon>Pentapetalae</taxon>
        <taxon>asterids</taxon>
        <taxon>lamiids</taxon>
        <taxon>Solanales</taxon>
        <taxon>Solanaceae</taxon>
        <taxon>Solanoideae</taxon>
        <taxon>Solaneae</taxon>
        <taxon>Solanum</taxon>
    </lineage>
</organism>
<proteinExistence type="predicted"/>
<keyword evidence="2" id="KW-1185">Reference proteome</keyword>
<gene>
    <name evidence="1" type="ORF">H5410_037208</name>
</gene>
<reference evidence="1 2" key="1">
    <citation type="submission" date="2020-09" db="EMBL/GenBank/DDBJ databases">
        <title>De no assembly of potato wild relative species, Solanum commersonii.</title>
        <authorList>
            <person name="Cho K."/>
        </authorList>
    </citation>
    <scope>NUCLEOTIDE SEQUENCE [LARGE SCALE GENOMIC DNA]</scope>
    <source>
        <strain evidence="1">LZ3.2</strain>
        <tissue evidence="1">Leaf</tissue>
    </source>
</reference>
<protein>
    <submittedName>
        <fullName evidence="1">Uncharacterized protein</fullName>
    </submittedName>
</protein>
<dbReference type="AlphaFoldDB" id="A0A9J5Y8U6"/>
<name>A0A9J5Y8U6_SOLCO</name>
<comment type="caution">
    <text evidence="1">The sequence shown here is derived from an EMBL/GenBank/DDBJ whole genome shotgun (WGS) entry which is preliminary data.</text>
</comment>
<sequence>MEVILTIKISAKLVQRTNYGLPADYLCHYSIMLSSQNSLTVFLSIDIIMSVATEINAVNYSIESWLGTSHSVQGFFFFRGQELSITVAYIVTEFEHHHNQLKEK</sequence>
<dbReference type="Proteomes" id="UP000824120">
    <property type="component" value="Chromosome 7"/>
</dbReference>